<dbReference type="GO" id="GO:0046872">
    <property type="term" value="F:metal ion binding"/>
    <property type="evidence" value="ECO:0007669"/>
    <property type="project" value="UniProtKB-KW"/>
</dbReference>
<evidence type="ECO:0000259" key="5">
    <source>
        <dbReference type="PROSITE" id="PS51891"/>
    </source>
</evidence>
<evidence type="ECO:0000256" key="1">
    <source>
        <dbReference type="ARBA" id="ARBA00005495"/>
    </source>
</evidence>
<comment type="caution">
    <text evidence="6">The sequence shown here is derived from an EMBL/GenBank/DDBJ whole genome shotgun (WGS) entry which is preliminary data.</text>
</comment>
<dbReference type="InterPro" id="IPR006913">
    <property type="entry name" value="CENP-V/GFA"/>
</dbReference>
<dbReference type="PANTHER" id="PTHR33337">
    <property type="entry name" value="GFA DOMAIN-CONTAINING PROTEIN"/>
    <property type="match status" value="1"/>
</dbReference>
<dbReference type="SUPFAM" id="SSF51316">
    <property type="entry name" value="Mss4-like"/>
    <property type="match status" value="1"/>
</dbReference>
<comment type="similarity">
    <text evidence="1">Belongs to the Gfa family.</text>
</comment>
<dbReference type="Gene3D" id="3.90.1590.10">
    <property type="entry name" value="glutathione-dependent formaldehyde- activating enzyme (gfa)"/>
    <property type="match status" value="1"/>
</dbReference>
<evidence type="ECO:0000313" key="7">
    <source>
        <dbReference type="Proteomes" id="UP000076643"/>
    </source>
</evidence>
<dbReference type="GeneID" id="57361910"/>
<evidence type="ECO:0000313" key="6">
    <source>
        <dbReference type="EMBL" id="KZN39756.1"/>
    </source>
</evidence>
<name>A0A166X786_9GAMM</name>
<dbReference type="Pfam" id="PF04828">
    <property type="entry name" value="GFA"/>
    <property type="match status" value="1"/>
</dbReference>
<dbReference type="RefSeq" id="WP_063357592.1">
    <property type="nucleotide sequence ID" value="NZ_AUYB01000098.1"/>
</dbReference>
<keyword evidence="7" id="KW-1185">Reference proteome</keyword>
<protein>
    <recommendedName>
        <fullName evidence="5">CENP-V/GFA domain-containing protein</fullName>
    </recommendedName>
</protein>
<dbReference type="PATRIC" id="fig|1365250.3.peg.1918"/>
<organism evidence="6 7">
    <name type="scientific">Pseudoalteromonas luteoviolacea DSM 6061</name>
    <dbReference type="NCBI Taxonomy" id="1365250"/>
    <lineage>
        <taxon>Bacteria</taxon>
        <taxon>Pseudomonadati</taxon>
        <taxon>Pseudomonadota</taxon>
        <taxon>Gammaproteobacteria</taxon>
        <taxon>Alteromonadales</taxon>
        <taxon>Pseudoalteromonadaceae</taxon>
        <taxon>Pseudoalteromonas</taxon>
    </lineage>
</organism>
<dbReference type="EMBL" id="AUYB01000098">
    <property type="protein sequence ID" value="KZN39756.1"/>
    <property type="molecule type" value="Genomic_DNA"/>
</dbReference>
<sequence>MGNIKGNCNCNAVNFEFNVPTEKQAIYMCHCSICRRATGTNGVAVMIANRADFKWLKGKEKVKYWHKPSHDWVCSFCEECGSSLPGQNDEQRMYIPVGLIDNIYLDGVRVAHHLWVDSKASWDDIGDDGEQHQCSIR</sequence>
<accession>A0A166X786</accession>
<feature type="domain" description="CENP-V/GFA" evidence="5">
    <location>
        <begin position="4"/>
        <end position="123"/>
    </location>
</feature>
<keyword evidence="4" id="KW-0456">Lyase</keyword>
<dbReference type="GO" id="GO:0016846">
    <property type="term" value="F:carbon-sulfur lyase activity"/>
    <property type="evidence" value="ECO:0007669"/>
    <property type="project" value="InterPro"/>
</dbReference>
<dbReference type="AlphaFoldDB" id="A0A166X786"/>
<proteinExistence type="inferred from homology"/>
<dbReference type="InterPro" id="IPR011057">
    <property type="entry name" value="Mss4-like_sf"/>
</dbReference>
<evidence type="ECO:0000256" key="2">
    <source>
        <dbReference type="ARBA" id="ARBA00022723"/>
    </source>
</evidence>
<dbReference type="PANTHER" id="PTHR33337:SF40">
    <property type="entry name" value="CENP-V_GFA DOMAIN-CONTAINING PROTEIN-RELATED"/>
    <property type="match status" value="1"/>
</dbReference>
<gene>
    <name evidence="6" type="ORF">N475_13435</name>
</gene>
<keyword evidence="2" id="KW-0479">Metal-binding</keyword>
<dbReference type="Proteomes" id="UP000076643">
    <property type="component" value="Unassembled WGS sequence"/>
</dbReference>
<evidence type="ECO:0000256" key="4">
    <source>
        <dbReference type="ARBA" id="ARBA00023239"/>
    </source>
</evidence>
<reference evidence="6 7" key="1">
    <citation type="submission" date="2013-07" db="EMBL/GenBank/DDBJ databases">
        <title>Comparative Genomic and Metabolomic Analysis of Twelve Strains of Pseudoalteromonas luteoviolacea.</title>
        <authorList>
            <person name="Vynne N.G."/>
            <person name="Mansson M."/>
            <person name="Gram L."/>
        </authorList>
    </citation>
    <scope>NUCLEOTIDE SEQUENCE [LARGE SCALE GENOMIC DNA]</scope>
    <source>
        <strain evidence="6 7">DSM 6061</strain>
    </source>
</reference>
<dbReference type="PROSITE" id="PS51891">
    <property type="entry name" value="CENP_V_GFA"/>
    <property type="match status" value="1"/>
</dbReference>
<keyword evidence="3" id="KW-0862">Zinc</keyword>
<evidence type="ECO:0000256" key="3">
    <source>
        <dbReference type="ARBA" id="ARBA00022833"/>
    </source>
</evidence>